<dbReference type="AlphaFoldDB" id="A0AAJ0DHJ9"/>
<dbReference type="Gene3D" id="3.30.1330.120">
    <property type="entry name" value="2-methylcitrate dehydratase PrpD"/>
    <property type="match status" value="1"/>
</dbReference>
<evidence type="ECO:0000259" key="1">
    <source>
        <dbReference type="Pfam" id="PF19305"/>
    </source>
</evidence>
<accession>A0AAJ0DHJ9</accession>
<dbReference type="InterPro" id="IPR005656">
    <property type="entry name" value="MmgE_PrpD"/>
</dbReference>
<dbReference type="Proteomes" id="UP001271007">
    <property type="component" value="Unassembled WGS sequence"/>
</dbReference>
<gene>
    <name evidence="2" type="ORF">LTR09_004960</name>
</gene>
<organism evidence="2 3">
    <name type="scientific">Extremus antarcticus</name>
    <dbReference type="NCBI Taxonomy" id="702011"/>
    <lineage>
        <taxon>Eukaryota</taxon>
        <taxon>Fungi</taxon>
        <taxon>Dikarya</taxon>
        <taxon>Ascomycota</taxon>
        <taxon>Pezizomycotina</taxon>
        <taxon>Dothideomycetes</taxon>
        <taxon>Dothideomycetidae</taxon>
        <taxon>Mycosphaerellales</taxon>
        <taxon>Extremaceae</taxon>
        <taxon>Extremus</taxon>
    </lineage>
</organism>
<comment type="caution">
    <text evidence="2">The sequence shown here is derived from an EMBL/GenBank/DDBJ whole genome shotgun (WGS) entry which is preliminary data.</text>
</comment>
<dbReference type="InterPro" id="IPR036148">
    <property type="entry name" value="MmgE/PrpD_sf"/>
</dbReference>
<dbReference type="Pfam" id="PF19305">
    <property type="entry name" value="MmgE_PrpD_C"/>
    <property type="match status" value="1"/>
</dbReference>
<dbReference type="SUPFAM" id="SSF103378">
    <property type="entry name" value="2-methylcitrate dehydratase PrpD"/>
    <property type="match status" value="1"/>
</dbReference>
<dbReference type="PANTHER" id="PTHR16943:SF8">
    <property type="entry name" value="2-METHYLCITRATE DEHYDRATASE"/>
    <property type="match status" value="1"/>
</dbReference>
<evidence type="ECO:0000313" key="2">
    <source>
        <dbReference type="EMBL" id="KAK3054182.1"/>
    </source>
</evidence>
<sequence>MGLRHAQAIYEHGGWIAPVDEPLTSTAAQLSEQYAAAAQLVDREVLMAQCSASRLNRPVLSELMAKTHPIHHERLDADAQSRWITVRTVRFNDGREVQEQVAAPKGIAPPVSNADILEKWRRLTSGVLDHERRADIERCVLGLETFEDAKVLRAYCRPMLRA</sequence>
<dbReference type="PANTHER" id="PTHR16943">
    <property type="entry name" value="2-METHYLCITRATE DEHYDRATASE-RELATED"/>
    <property type="match status" value="1"/>
</dbReference>
<keyword evidence="3" id="KW-1185">Reference proteome</keyword>
<protein>
    <recommendedName>
        <fullName evidence="1">MmgE/PrpD C-terminal domain-containing protein</fullName>
    </recommendedName>
</protein>
<dbReference type="InterPro" id="IPR042188">
    <property type="entry name" value="MmgE/PrpD_sf_2"/>
</dbReference>
<feature type="domain" description="MmgE/PrpD C-terminal" evidence="1">
    <location>
        <begin position="5"/>
        <end position="139"/>
    </location>
</feature>
<dbReference type="EMBL" id="JAWDJX010000013">
    <property type="protein sequence ID" value="KAK3054182.1"/>
    <property type="molecule type" value="Genomic_DNA"/>
</dbReference>
<dbReference type="InterPro" id="IPR045337">
    <property type="entry name" value="MmgE_PrpD_C"/>
</dbReference>
<evidence type="ECO:0000313" key="3">
    <source>
        <dbReference type="Proteomes" id="UP001271007"/>
    </source>
</evidence>
<reference evidence="2" key="1">
    <citation type="submission" date="2023-04" db="EMBL/GenBank/DDBJ databases">
        <title>Black Yeasts Isolated from many extreme environments.</title>
        <authorList>
            <person name="Coleine C."/>
            <person name="Stajich J.E."/>
            <person name="Selbmann L."/>
        </authorList>
    </citation>
    <scope>NUCLEOTIDE SEQUENCE</scope>
    <source>
        <strain evidence="2">CCFEE 5312</strain>
    </source>
</reference>
<dbReference type="GO" id="GO:0016829">
    <property type="term" value="F:lyase activity"/>
    <property type="evidence" value="ECO:0007669"/>
    <property type="project" value="InterPro"/>
</dbReference>
<name>A0AAJ0DHJ9_9PEZI</name>
<proteinExistence type="predicted"/>